<dbReference type="RefSeq" id="XP_008025526.1">
    <property type="nucleotide sequence ID" value="XM_008027335.1"/>
</dbReference>
<dbReference type="GO" id="GO:0044732">
    <property type="term" value="C:mitotic spindle pole body"/>
    <property type="evidence" value="ECO:0007669"/>
    <property type="project" value="TreeGrafter"/>
</dbReference>
<proteinExistence type="inferred from homology"/>
<keyword evidence="7" id="KW-0963">Cytoplasm</keyword>
<evidence type="ECO:0000313" key="18">
    <source>
        <dbReference type="EMBL" id="EOA86989.1"/>
    </source>
</evidence>
<dbReference type="GO" id="GO:0072686">
    <property type="term" value="C:mitotic spindle"/>
    <property type="evidence" value="ECO:0007669"/>
    <property type="project" value="InterPro"/>
</dbReference>
<dbReference type="Proteomes" id="UP000016935">
    <property type="component" value="Unassembled WGS sequence"/>
</dbReference>
<feature type="compositionally biased region" description="Polar residues" evidence="17">
    <location>
        <begin position="81"/>
        <end position="90"/>
    </location>
</feature>
<dbReference type="InterPro" id="IPR013958">
    <property type="entry name" value="DASH_Dad1"/>
</dbReference>
<evidence type="ECO:0000256" key="13">
    <source>
        <dbReference type="ARBA" id="ARBA00023242"/>
    </source>
</evidence>
<dbReference type="HOGENOM" id="CLU_142427_3_0_1"/>
<dbReference type="GeneID" id="19398647"/>
<keyword evidence="6" id="KW-0158">Chromosome</keyword>
<evidence type="ECO:0000256" key="9">
    <source>
        <dbReference type="ARBA" id="ARBA00022701"/>
    </source>
</evidence>
<keyword evidence="14" id="KW-0131">Cell cycle</keyword>
<dbReference type="GO" id="GO:0005876">
    <property type="term" value="C:spindle microtubule"/>
    <property type="evidence" value="ECO:0007669"/>
    <property type="project" value="TreeGrafter"/>
</dbReference>
<keyword evidence="8" id="KW-0132">Cell division</keyword>
<evidence type="ECO:0000256" key="11">
    <source>
        <dbReference type="ARBA" id="ARBA00022838"/>
    </source>
</evidence>
<evidence type="ECO:0000256" key="16">
    <source>
        <dbReference type="ARBA" id="ARBA00030566"/>
    </source>
</evidence>
<keyword evidence="9" id="KW-0493">Microtubule</keyword>
<keyword evidence="13" id="KW-0539">Nucleus</keyword>
<dbReference type="eggNOG" id="ENOG502SBWQ">
    <property type="taxonomic scope" value="Eukaryota"/>
</dbReference>
<evidence type="ECO:0000256" key="7">
    <source>
        <dbReference type="ARBA" id="ARBA00022490"/>
    </source>
</evidence>
<keyword evidence="12" id="KW-0206">Cytoskeleton</keyword>
<dbReference type="GO" id="GO:0042729">
    <property type="term" value="C:DASH complex"/>
    <property type="evidence" value="ECO:0007669"/>
    <property type="project" value="InterPro"/>
</dbReference>
<evidence type="ECO:0000256" key="6">
    <source>
        <dbReference type="ARBA" id="ARBA00022454"/>
    </source>
</evidence>
<evidence type="ECO:0000256" key="17">
    <source>
        <dbReference type="SAM" id="MobiDB-lite"/>
    </source>
</evidence>
<evidence type="ECO:0000256" key="5">
    <source>
        <dbReference type="ARBA" id="ARBA00020261"/>
    </source>
</evidence>
<reference evidence="18 19" key="2">
    <citation type="journal article" date="2013" name="PLoS Genet.">
        <title>Comparative genome structure, secondary metabolite, and effector coding capacity across Cochliobolus pathogens.</title>
        <authorList>
            <person name="Condon B.J."/>
            <person name="Leng Y."/>
            <person name="Wu D."/>
            <person name="Bushley K.E."/>
            <person name="Ohm R.A."/>
            <person name="Otillar R."/>
            <person name="Martin J."/>
            <person name="Schackwitz W."/>
            <person name="Grimwood J."/>
            <person name="MohdZainudin N."/>
            <person name="Xue C."/>
            <person name="Wang R."/>
            <person name="Manning V.A."/>
            <person name="Dhillon B."/>
            <person name="Tu Z.J."/>
            <person name="Steffenson B.J."/>
            <person name="Salamov A."/>
            <person name="Sun H."/>
            <person name="Lowry S."/>
            <person name="LaButti K."/>
            <person name="Han J."/>
            <person name="Copeland A."/>
            <person name="Lindquist E."/>
            <person name="Barry K."/>
            <person name="Schmutz J."/>
            <person name="Baker S.E."/>
            <person name="Ciuffetti L.M."/>
            <person name="Grigoriev I.V."/>
            <person name="Zhong S."/>
            <person name="Turgeon B.G."/>
        </authorList>
    </citation>
    <scope>NUCLEOTIDE SEQUENCE [LARGE SCALE GENOMIC DNA]</scope>
    <source>
        <strain evidence="19">28A</strain>
    </source>
</reference>
<dbReference type="Pfam" id="PF08649">
    <property type="entry name" value="DASH_Dad1"/>
    <property type="match status" value="1"/>
</dbReference>
<dbReference type="GO" id="GO:0051301">
    <property type="term" value="P:cell division"/>
    <property type="evidence" value="ECO:0007669"/>
    <property type="project" value="UniProtKB-KW"/>
</dbReference>
<dbReference type="PANTHER" id="PTHR28025">
    <property type="entry name" value="DASH COMPLEX SUBUNIT DAD1"/>
    <property type="match status" value="1"/>
</dbReference>
<feature type="compositionally biased region" description="Basic and acidic residues" evidence="17">
    <location>
        <begin position="91"/>
        <end position="105"/>
    </location>
</feature>
<evidence type="ECO:0000256" key="12">
    <source>
        <dbReference type="ARBA" id="ARBA00023212"/>
    </source>
</evidence>
<sequence length="105" mass="11912">MAPPYFPASTNGQETGPPKSYYEQQREMLVTEIAQSLEVVLQNINKLNRSLEEVTSVGNEFAPVESLWSHFENVMTKDPNEQQQESTQEGATEHEGETEVPEDRK</sequence>
<reference evidence="18 19" key="1">
    <citation type="journal article" date="2012" name="PLoS Pathog.">
        <title>Diverse lifestyles and strategies of plant pathogenesis encoded in the genomes of eighteen Dothideomycetes fungi.</title>
        <authorList>
            <person name="Ohm R.A."/>
            <person name="Feau N."/>
            <person name="Henrissat B."/>
            <person name="Schoch C.L."/>
            <person name="Horwitz B.A."/>
            <person name="Barry K.W."/>
            <person name="Condon B.J."/>
            <person name="Copeland A.C."/>
            <person name="Dhillon B."/>
            <person name="Glaser F."/>
            <person name="Hesse C.N."/>
            <person name="Kosti I."/>
            <person name="LaButti K."/>
            <person name="Lindquist E.A."/>
            <person name="Lucas S."/>
            <person name="Salamov A.A."/>
            <person name="Bradshaw R.E."/>
            <person name="Ciuffetti L."/>
            <person name="Hamelin R.C."/>
            <person name="Kema G.H.J."/>
            <person name="Lawrence C."/>
            <person name="Scott J.A."/>
            <person name="Spatafora J.W."/>
            <person name="Turgeon B.G."/>
            <person name="de Wit P.J.G.M."/>
            <person name="Zhong S."/>
            <person name="Goodwin S.B."/>
            <person name="Grigoriev I.V."/>
        </authorList>
    </citation>
    <scope>NUCLEOTIDE SEQUENCE [LARGE SCALE GENOMIC DNA]</scope>
    <source>
        <strain evidence="19">28A</strain>
    </source>
</reference>
<evidence type="ECO:0000256" key="2">
    <source>
        <dbReference type="ARBA" id="ARBA00004186"/>
    </source>
</evidence>
<comment type="similarity">
    <text evidence="4">Belongs to the DASH complex DAD1 family.</text>
</comment>
<evidence type="ECO:0000256" key="1">
    <source>
        <dbReference type="ARBA" id="ARBA00004123"/>
    </source>
</evidence>
<protein>
    <recommendedName>
        <fullName evidence="5">DASH complex subunit DAD1</fullName>
    </recommendedName>
    <alternativeName>
        <fullName evidence="16">Outer kinetochore protein DAD1</fullName>
    </alternativeName>
</protein>
<keyword evidence="11" id="KW-0995">Kinetochore</keyword>
<evidence type="ECO:0000256" key="14">
    <source>
        <dbReference type="ARBA" id="ARBA00023306"/>
    </source>
</evidence>
<accession>R0KC74</accession>
<evidence type="ECO:0000256" key="15">
    <source>
        <dbReference type="ARBA" id="ARBA00023328"/>
    </source>
</evidence>
<feature type="region of interest" description="Disordered" evidence="17">
    <location>
        <begin position="74"/>
        <end position="105"/>
    </location>
</feature>
<dbReference type="GO" id="GO:0051010">
    <property type="term" value="F:microtubule plus-end binding"/>
    <property type="evidence" value="ECO:0007669"/>
    <property type="project" value="TreeGrafter"/>
</dbReference>
<dbReference type="EMBL" id="KB908592">
    <property type="protein sequence ID" value="EOA86989.1"/>
    <property type="molecule type" value="Genomic_DNA"/>
</dbReference>
<keyword evidence="10" id="KW-0498">Mitosis</keyword>
<evidence type="ECO:0000256" key="10">
    <source>
        <dbReference type="ARBA" id="ARBA00022776"/>
    </source>
</evidence>
<gene>
    <name evidence="18" type="ORF">SETTUDRAFT_163076</name>
</gene>
<keyword evidence="15" id="KW-0137">Centromere</keyword>
<organism evidence="18 19">
    <name type="scientific">Exserohilum turcicum (strain 28A)</name>
    <name type="common">Northern leaf blight fungus</name>
    <name type="synonym">Setosphaeria turcica</name>
    <dbReference type="NCBI Taxonomy" id="671987"/>
    <lineage>
        <taxon>Eukaryota</taxon>
        <taxon>Fungi</taxon>
        <taxon>Dikarya</taxon>
        <taxon>Ascomycota</taxon>
        <taxon>Pezizomycotina</taxon>
        <taxon>Dothideomycetes</taxon>
        <taxon>Pleosporomycetidae</taxon>
        <taxon>Pleosporales</taxon>
        <taxon>Pleosporineae</taxon>
        <taxon>Pleosporaceae</taxon>
        <taxon>Exserohilum</taxon>
    </lineage>
</organism>
<dbReference type="AlphaFoldDB" id="R0KC74"/>
<keyword evidence="19" id="KW-1185">Reference proteome</keyword>
<dbReference type="PANTHER" id="PTHR28025:SF1">
    <property type="entry name" value="DASH COMPLEX SUBUNIT DAD1"/>
    <property type="match status" value="1"/>
</dbReference>
<evidence type="ECO:0000256" key="4">
    <source>
        <dbReference type="ARBA" id="ARBA00010146"/>
    </source>
</evidence>
<evidence type="ECO:0000256" key="3">
    <source>
        <dbReference type="ARBA" id="ARBA00004629"/>
    </source>
</evidence>
<evidence type="ECO:0000313" key="19">
    <source>
        <dbReference type="Proteomes" id="UP000016935"/>
    </source>
</evidence>
<feature type="region of interest" description="Disordered" evidence="17">
    <location>
        <begin position="1"/>
        <end position="20"/>
    </location>
</feature>
<dbReference type="OrthoDB" id="5566853at2759"/>
<evidence type="ECO:0000256" key="8">
    <source>
        <dbReference type="ARBA" id="ARBA00022618"/>
    </source>
</evidence>
<comment type="subcellular location">
    <subcellularLocation>
        <location evidence="3">Chromosome</location>
        <location evidence="3">Centromere</location>
        <location evidence="3">Kinetochore</location>
    </subcellularLocation>
    <subcellularLocation>
        <location evidence="2">Cytoplasm</location>
        <location evidence="2">Cytoskeleton</location>
        <location evidence="2">Spindle</location>
    </subcellularLocation>
    <subcellularLocation>
        <location evidence="1">Nucleus</location>
    </subcellularLocation>
</comment>
<name>R0KC74_EXST2</name>